<dbReference type="InterPro" id="IPR039901">
    <property type="entry name" value="Kdotransferase"/>
</dbReference>
<evidence type="ECO:0000256" key="5">
    <source>
        <dbReference type="ARBA" id="ARBA00022679"/>
    </source>
</evidence>
<dbReference type="EC" id="2.4.99.12" evidence="3 10"/>
<keyword evidence="10" id="KW-1003">Cell membrane</keyword>
<comment type="catalytic activity">
    <reaction evidence="7 10">
        <text>lipid IVA (E. coli) + CMP-3-deoxy-beta-D-manno-octulosonate = alpha-Kdo-(2-&gt;6)-lipid IVA (E. coli) + CMP + H(+)</text>
        <dbReference type="Rhea" id="RHEA:28066"/>
        <dbReference type="ChEBI" id="CHEBI:15378"/>
        <dbReference type="ChEBI" id="CHEBI:58603"/>
        <dbReference type="ChEBI" id="CHEBI:60364"/>
        <dbReference type="ChEBI" id="CHEBI:60377"/>
        <dbReference type="ChEBI" id="CHEBI:85987"/>
        <dbReference type="EC" id="2.4.99.12"/>
    </reaction>
</comment>
<dbReference type="AlphaFoldDB" id="A0A1X6ZFF7"/>
<protein>
    <recommendedName>
        <fullName evidence="4 10">3-deoxy-D-manno-octulosonic acid transferase</fullName>
        <shortName evidence="10">Kdo transferase</shortName>
        <ecNumber evidence="3 10">2.4.99.12</ecNumber>
    </recommendedName>
    <alternativeName>
        <fullName evidence="6 10">Lipid IV(A) 3-deoxy-D-manno-octulosonic acid transferase</fullName>
    </alternativeName>
</protein>
<accession>A0A1X6ZFF7</accession>
<feature type="active site" description="Proton acceptor" evidence="8">
    <location>
        <position position="69"/>
    </location>
</feature>
<dbReference type="EMBL" id="FWFN01000004">
    <property type="protein sequence ID" value="SLN49692.1"/>
    <property type="molecule type" value="Genomic_DNA"/>
</dbReference>
<name>A0A1X6ZFF7_9RHOB</name>
<dbReference type="OrthoDB" id="9789797at2"/>
<evidence type="ECO:0000256" key="8">
    <source>
        <dbReference type="PIRSR" id="PIRSR639901-1"/>
    </source>
</evidence>
<comment type="function">
    <text evidence="1 10">Involved in lipopolysaccharide (LPS) biosynthesis. Catalyzes the transfer of 3-deoxy-D-manno-octulosonate (Kdo) residue(s) from CMP-Kdo to lipid IV(A), the tetraacyldisaccharide-1,4'-bisphosphate precursor of lipid A.</text>
</comment>
<evidence type="ECO:0000256" key="9">
    <source>
        <dbReference type="PIRSR" id="PIRSR639901-2"/>
    </source>
</evidence>
<dbReference type="InterPro" id="IPR038107">
    <property type="entry name" value="Glycos_transf_N_sf"/>
</dbReference>
<comment type="similarity">
    <text evidence="10">Belongs to the glycosyltransferase group 1 family.</text>
</comment>
<dbReference type="Gene3D" id="3.40.50.11720">
    <property type="entry name" value="3-Deoxy-D-manno-octulosonic-acid transferase, N-terminal domain"/>
    <property type="match status" value="1"/>
</dbReference>
<keyword evidence="10" id="KW-0448">Lipopolysaccharide biosynthesis</keyword>
<proteinExistence type="inferred from homology"/>
<feature type="domain" description="3-deoxy-D-manno-octulosonic-acid transferase N-terminal" evidence="11">
    <location>
        <begin position="42"/>
        <end position="218"/>
    </location>
</feature>
<dbReference type="Pfam" id="PF04413">
    <property type="entry name" value="Glycos_transf_N"/>
    <property type="match status" value="1"/>
</dbReference>
<reference evidence="13" key="1">
    <citation type="submission" date="2017-03" db="EMBL/GenBank/DDBJ databases">
        <authorList>
            <person name="Rodrigo-Torres L."/>
            <person name="Arahal R.D."/>
            <person name="Lucena T."/>
        </authorList>
    </citation>
    <scope>NUCLEOTIDE SEQUENCE [LARGE SCALE GENOMIC DNA]</scope>
    <source>
        <strain evidence="13">CECT 7751</strain>
    </source>
</reference>
<dbReference type="Gene3D" id="3.40.50.2000">
    <property type="entry name" value="Glycogen Phosphorylase B"/>
    <property type="match status" value="1"/>
</dbReference>
<keyword evidence="13" id="KW-1185">Reference proteome</keyword>
<dbReference type="GO" id="GO:0043842">
    <property type="term" value="F:Kdo transferase activity"/>
    <property type="evidence" value="ECO:0007669"/>
    <property type="project" value="UniProtKB-EC"/>
</dbReference>
<evidence type="ECO:0000256" key="3">
    <source>
        <dbReference type="ARBA" id="ARBA00012621"/>
    </source>
</evidence>
<organism evidence="12 13">
    <name type="scientific">Pseudooceanicola marinus</name>
    <dbReference type="NCBI Taxonomy" id="396013"/>
    <lineage>
        <taxon>Bacteria</taxon>
        <taxon>Pseudomonadati</taxon>
        <taxon>Pseudomonadota</taxon>
        <taxon>Alphaproteobacteria</taxon>
        <taxon>Rhodobacterales</taxon>
        <taxon>Paracoccaceae</taxon>
        <taxon>Pseudooceanicola</taxon>
    </lineage>
</organism>
<keyword evidence="12" id="KW-0328">Glycosyltransferase</keyword>
<dbReference type="PANTHER" id="PTHR42755:SF1">
    <property type="entry name" value="3-DEOXY-D-MANNO-OCTULOSONIC ACID TRANSFERASE, MITOCHONDRIAL-RELATED"/>
    <property type="match status" value="1"/>
</dbReference>
<comment type="pathway">
    <text evidence="2 10">Bacterial outer membrane biogenesis; LPS core biosynthesis.</text>
</comment>
<evidence type="ECO:0000256" key="2">
    <source>
        <dbReference type="ARBA" id="ARBA00004713"/>
    </source>
</evidence>
<dbReference type="PANTHER" id="PTHR42755">
    <property type="entry name" value="3-DEOXY-MANNO-OCTULOSONATE CYTIDYLYLTRANSFERASE"/>
    <property type="match status" value="1"/>
</dbReference>
<evidence type="ECO:0000256" key="6">
    <source>
        <dbReference type="ARBA" id="ARBA00031445"/>
    </source>
</evidence>
<keyword evidence="10" id="KW-0472">Membrane</keyword>
<dbReference type="UniPathway" id="UPA00958"/>
<dbReference type="RefSeq" id="WP_085888438.1">
    <property type="nucleotide sequence ID" value="NZ_FWFN01000004.1"/>
</dbReference>
<dbReference type="GO" id="GO:0009245">
    <property type="term" value="P:lipid A biosynthetic process"/>
    <property type="evidence" value="ECO:0007669"/>
    <property type="project" value="TreeGrafter"/>
</dbReference>
<keyword evidence="5 10" id="KW-0808">Transferase</keyword>
<evidence type="ECO:0000256" key="4">
    <source>
        <dbReference type="ARBA" id="ARBA00019077"/>
    </source>
</evidence>
<evidence type="ECO:0000259" key="11">
    <source>
        <dbReference type="Pfam" id="PF04413"/>
    </source>
</evidence>
<comment type="subcellular location">
    <subcellularLocation>
        <location evidence="10">Cell membrane</location>
    </subcellularLocation>
</comment>
<dbReference type="InterPro" id="IPR007507">
    <property type="entry name" value="Glycos_transf_N"/>
</dbReference>
<gene>
    <name evidence="12" type="primary">waaA_1</name>
    <name evidence="12" type="ORF">PSM7751_02400</name>
</gene>
<dbReference type="GO" id="GO:0005886">
    <property type="term" value="C:plasma membrane"/>
    <property type="evidence" value="ECO:0007669"/>
    <property type="project" value="UniProtKB-SubCell"/>
</dbReference>
<evidence type="ECO:0000313" key="12">
    <source>
        <dbReference type="EMBL" id="SLN49692.1"/>
    </source>
</evidence>
<sequence>MAQPSGMTPFYRFYCGVATMLAPLAWRRVRAKLTAEGIAPARIRERQGHATLPRPEGPLFWFHAASVGESVSVLALVERMLAARPGAQALVTSGTGGAAKVLADRLPERTRHQFAPLDTAAALRRFLRHWRPDAGIFVESELWPQMIVRARAAGTRLALVNARMSKGSLRNWGRFDDTFRFLLDQFDLVRTQDRATLDGLLALGADPARVAQGPNLKAMIAPPPVDATELERLRATLPGPLWAAAATHAGEEEQVLDAHMAARAQIPGLRLLLIPRHPDRAEEIARLVHDRGLGLAQRSKGEAPDGAEVYLADTFGEMGLWYSLAPLAFLGGSLCDAGGHTPYEPACFGTPVLHGPRYANFAETYAAFDGAGAALEVPDAGALGTEVARLLTDEAALTALSEATRALSADQRGGLDAVAQELLDSLAPLSDPAPLV</sequence>
<evidence type="ECO:0000256" key="7">
    <source>
        <dbReference type="ARBA" id="ARBA00049183"/>
    </source>
</evidence>
<dbReference type="Proteomes" id="UP000193963">
    <property type="component" value="Unassembled WGS sequence"/>
</dbReference>
<feature type="site" description="Transition state stabilizer" evidence="9">
    <location>
        <position position="217"/>
    </location>
</feature>
<dbReference type="SUPFAM" id="SSF53756">
    <property type="entry name" value="UDP-Glycosyltransferase/glycogen phosphorylase"/>
    <property type="match status" value="1"/>
</dbReference>
<evidence type="ECO:0000256" key="10">
    <source>
        <dbReference type="RuleBase" id="RU365103"/>
    </source>
</evidence>
<dbReference type="GO" id="GO:0009244">
    <property type="term" value="P:lipopolysaccharide core region biosynthetic process"/>
    <property type="evidence" value="ECO:0007669"/>
    <property type="project" value="UniProtKB-UniRule"/>
</dbReference>
<evidence type="ECO:0000313" key="13">
    <source>
        <dbReference type="Proteomes" id="UP000193963"/>
    </source>
</evidence>
<feature type="site" description="Transition state stabilizer" evidence="9">
    <location>
        <position position="139"/>
    </location>
</feature>
<evidence type="ECO:0000256" key="1">
    <source>
        <dbReference type="ARBA" id="ARBA00003394"/>
    </source>
</evidence>